<dbReference type="Pfam" id="PF02515">
    <property type="entry name" value="CoA_transf_3"/>
    <property type="match status" value="1"/>
</dbReference>
<dbReference type="Gene3D" id="3.30.1540.10">
    <property type="entry name" value="formyl-coa transferase, domain 3"/>
    <property type="match status" value="1"/>
</dbReference>
<gene>
    <name evidence="2" type="ORF">FN976_10385</name>
</gene>
<dbReference type="SUPFAM" id="SSF89796">
    <property type="entry name" value="CoA-transferase family III (CaiB/BaiF)"/>
    <property type="match status" value="1"/>
</dbReference>
<dbReference type="RefSeq" id="WP_145892938.1">
    <property type="nucleotide sequence ID" value="NZ_VOBQ01000008.1"/>
</dbReference>
<dbReference type="Gene3D" id="3.40.50.10540">
    <property type="entry name" value="Crotonobetainyl-coa:carnitine coa-transferase, domain 1"/>
    <property type="match status" value="1"/>
</dbReference>
<comment type="caution">
    <text evidence="2">The sequence shown here is derived from an EMBL/GenBank/DDBJ whole genome shotgun (WGS) entry which is preliminary data.</text>
</comment>
<dbReference type="Proteomes" id="UP000318199">
    <property type="component" value="Unassembled WGS sequence"/>
</dbReference>
<evidence type="ECO:0000313" key="2">
    <source>
        <dbReference type="EMBL" id="TWO71324.1"/>
    </source>
</evidence>
<name>A0A562ZT58_9BURK</name>
<organism evidence="2 3">
    <name type="scientific">Caenimonas sedimenti</name>
    <dbReference type="NCBI Taxonomy" id="2596921"/>
    <lineage>
        <taxon>Bacteria</taxon>
        <taxon>Pseudomonadati</taxon>
        <taxon>Pseudomonadota</taxon>
        <taxon>Betaproteobacteria</taxon>
        <taxon>Burkholderiales</taxon>
        <taxon>Comamonadaceae</taxon>
        <taxon>Caenimonas</taxon>
    </lineage>
</organism>
<dbReference type="InterPro" id="IPR050483">
    <property type="entry name" value="CoA-transferase_III_domain"/>
</dbReference>
<dbReference type="PANTHER" id="PTHR48207:SF3">
    <property type="entry name" value="SUCCINATE--HYDROXYMETHYLGLUTARATE COA-TRANSFERASE"/>
    <property type="match status" value="1"/>
</dbReference>
<keyword evidence="1 2" id="KW-0808">Transferase</keyword>
<evidence type="ECO:0000256" key="1">
    <source>
        <dbReference type="ARBA" id="ARBA00022679"/>
    </source>
</evidence>
<accession>A0A562ZT58</accession>
<proteinExistence type="predicted"/>
<dbReference type="InterPro" id="IPR044855">
    <property type="entry name" value="CoA-Trfase_III_dom3_sf"/>
</dbReference>
<sequence length="399" mass="43074">MEGILEGITVVDLSRLIAGPYSTMALADLGARVIKVEARAGEDGRHLGPPFYGESSVTFMSCNRGKESLALDLRKPDGRDILDRLIKRSQVVVHNFRPDFAERHALTYDDVRALQPEVIYAAVTAFGEQAAYRLRPAVDSVVQGMAGGFYASGNEGDDPIRMGIPLVDVACGMCGAFGILAALMHWRQTGRGQQVETVLVDAMFNLMAAKVAEQAVEQREPARAVNLPIAAPSRHFRAGDGQWFSVSVISDGAFARFCDAIGRRHWVTDPRYASNAGRVAHRPEMAAELGAIFATQPATHWLSAFADADIPSGPVNTVSQAMADPHLAARFVAHPALPGLPLIPFPAHLSRGMLSPDQMAPPPRAGQHTAALLHELGCDAAEVQRLVRERVVRLDRPTA</sequence>
<dbReference type="OrthoDB" id="8819170at2"/>
<protein>
    <submittedName>
        <fullName evidence="2">CoA transferase</fullName>
    </submittedName>
</protein>
<evidence type="ECO:0000313" key="3">
    <source>
        <dbReference type="Proteomes" id="UP000318199"/>
    </source>
</evidence>
<dbReference type="InterPro" id="IPR023606">
    <property type="entry name" value="CoA-Trfase_III_dom_1_sf"/>
</dbReference>
<dbReference type="PANTHER" id="PTHR48207">
    <property type="entry name" value="SUCCINATE--HYDROXYMETHYLGLUTARATE COA-TRANSFERASE"/>
    <property type="match status" value="1"/>
</dbReference>
<dbReference type="GO" id="GO:0008410">
    <property type="term" value="F:CoA-transferase activity"/>
    <property type="evidence" value="ECO:0007669"/>
    <property type="project" value="TreeGrafter"/>
</dbReference>
<dbReference type="AlphaFoldDB" id="A0A562ZT58"/>
<dbReference type="InterPro" id="IPR003673">
    <property type="entry name" value="CoA-Trfase_fam_III"/>
</dbReference>
<keyword evidence="3" id="KW-1185">Reference proteome</keyword>
<dbReference type="EMBL" id="VOBQ01000008">
    <property type="protein sequence ID" value="TWO71324.1"/>
    <property type="molecule type" value="Genomic_DNA"/>
</dbReference>
<reference evidence="2 3" key="1">
    <citation type="submission" date="2019-07" db="EMBL/GenBank/DDBJ databases">
        <title>Caenimonas sedimenti sp. nov., isolated from activated sludge.</title>
        <authorList>
            <person name="Xu J."/>
        </authorList>
    </citation>
    <scope>NUCLEOTIDE SEQUENCE [LARGE SCALE GENOMIC DNA]</scope>
    <source>
        <strain evidence="2 3">HX-9-20</strain>
    </source>
</reference>